<comment type="caution">
    <text evidence="1">The sequence shown here is derived from an EMBL/GenBank/DDBJ whole genome shotgun (WGS) entry which is preliminary data.</text>
</comment>
<protein>
    <submittedName>
        <fullName evidence="1">Uncharacterized protein</fullName>
    </submittedName>
</protein>
<accession>A0A8T0RQ50</accession>
<dbReference type="EMBL" id="CM029046">
    <property type="protein sequence ID" value="KAG2588481.1"/>
    <property type="molecule type" value="Genomic_DNA"/>
</dbReference>
<sequence>MGRSVLVNTVLGGQLTHLMSALHLSPGAIAKFDKRRRSFLWTGEGTASGANCLIAWEKVRQDRTQGGLGIKDLSTQNSCLLLKLIHRLHQTTASSWATWVRDRVSLASMEGSIVVSHWDSLRMLLPIYQAITTVVLGNGKTTSFWHDVWHEDDCLADRFPAFLSHCTASNQTVCSIKNHGIEMHLVS</sequence>
<dbReference type="PANTHER" id="PTHR33116">
    <property type="entry name" value="REVERSE TRANSCRIPTASE ZINC-BINDING DOMAIN-CONTAINING PROTEIN-RELATED-RELATED"/>
    <property type="match status" value="1"/>
</dbReference>
<organism evidence="1 2">
    <name type="scientific">Panicum virgatum</name>
    <name type="common">Blackwell switchgrass</name>
    <dbReference type="NCBI Taxonomy" id="38727"/>
    <lineage>
        <taxon>Eukaryota</taxon>
        <taxon>Viridiplantae</taxon>
        <taxon>Streptophyta</taxon>
        <taxon>Embryophyta</taxon>
        <taxon>Tracheophyta</taxon>
        <taxon>Spermatophyta</taxon>
        <taxon>Magnoliopsida</taxon>
        <taxon>Liliopsida</taxon>
        <taxon>Poales</taxon>
        <taxon>Poaceae</taxon>
        <taxon>PACMAD clade</taxon>
        <taxon>Panicoideae</taxon>
        <taxon>Panicodae</taxon>
        <taxon>Paniceae</taxon>
        <taxon>Panicinae</taxon>
        <taxon>Panicum</taxon>
        <taxon>Panicum sect. Hiantes</taxon>
    </lineage>
</organism>
<gene>
    <name evidence="1" type="ORF">PVAP13_5NG346600</name>
</gene>
<evidence type="ECO:0000313" key="1">
    <source>
        <dbReference type="EMBL" id="KAG2588481.1"/>
    </source>
</evidence>
<name>A0A8T0RQ50_PANVG</name>
<keyword evidence="2" id="KW-1185">Reference proteome</keyword>
<dbReference type="PANTHER" id="PTHR33116:SF78">
    <property type="entry name" value="OS12G0587133 PROTEIN"/>
    <property type="match status" value="1"/>
</dbReference>
<reference evidence="1" key="1">
    <citation type="submission" date="2020-05" db="EMBL/GenBank/DDBJ databases">
        <title>WGS assembly of Panicum virgatum.</title>
        <authorList>
            <person name="Lovell J.T."/>
            <person name="Jenkins J."/>
            <person name="Shu S."/>
            <person name="Juenger T.E."/>
            <person name="Schmutz J."/>
        </authorList>
    </citation>
    <scope>NUCLEOTIDE SEQUENCE</scope>
    <source>
        <strain evidence="1">AP13</strain>
    </source>
</reference>
<dbReference type="Proteomes" id="UP000823388">
    <property type="component" value="Chromosome 5N"/>
</dbReference>
<dbReference type="AlphaFoldDB" id="A0A8T0RQ50"/>
<proteinExistence type="predicted"/>
<evidence type="ECO:0000313" key="2">
    <source>
        <dbReference type="Proteomes" id="UP000823388"/>
    </source>
</evidence>